<dbReference type="PROSITE" id="PS51201">
    <property type="entry name" value="RCK_N"/>
    <property type="match status" value="1"/>
</dbReference>
<dbReference type="GO" id="GO:0015297">
    <property type="term" value="F:antiporter activity"/>
    <property type="evidence" value="ECO:0007669"/>
    <property type="project" value="UniProtKB-KW"/>
</dbReference>
<dbReference type="InterPro" id="IPR036291">
    <property type="entry name" value="NAD(P)-bd_dom_sf"/>
</dbReference>
<keyword evidence="6" id="KW-0630">Potassium</keyword>
<dbReference type="RefSeq" id="WP_039334317.1">
    <property type="nucleotide sequence ID" value="NZ_JRVC01000009.1"/>
</dbReference>
<feature type="transmembrane region" description="Helical" evidence="10">
    <location>
        <begin position="228"/>
        <end position="246"/>
    </location>
</feature>
<dbReference type="FunFam" id="3.40.50.720:FF:000036">
    <property type="entry name" value="Glutathione-regulated potassium-efflux system protein KefB"/>
    <property type="match status" value="1"/>
</dbReference>
<dbReference type="GO" id="GO:0016020">
    <property type="term" value="C:membrane"/>
    <property type="evidence" value="ECO:0007669"/>
    <property type="project" value="InterPro"/>
</dbReference>
<dbReference type="Gene3D" id="3.40.50.720">
    <property type="entry name" value="NAD(P)-binding Rossmann-like Domain"/>
    <property type="match status" value="1"/>
</dbReference>
<reference evidence="12 13" key="1">
    <citation type="submission" date="2014-10" db="EMBL/GenBank/DDBJ databases">
        <title>Draft genome sequence of Novosphingobium subterraneum DSM 12447.</title>
        <authorList>
            <person name="Gan H.M."/>
            <person name="Gan H.Y."/>
            <person name="Savka M.A."/>
        </authorList>
    </citation>
    <scope>NUCLEOTIDE SEQUENCE [LARGE SCALE GENOMIC DNA]</scope>
    <source>
        <strain evidence="12 13">DSM 12447</strain>
    </source>
</reference>
<keyword evidence="3" id="KW-0050">Antiport</keyword>
<gene>
    <name evidence="12" type="ORF">NJ75_02207</name>
</gene>
<evidence type="ECO:0000256" key="10">
    <source>
        <dbReference type="SAM" id="Phobius"/>
    </source>
</evidence>
<keyword evidence="5 10" id="KW-0812">Transmembrane</keyword>
<evidence type="ECO:0000256" key="9">
    <source>
        <dbReference type="ARBA" id="ARBA00023136"/>
    </source>
</evidence>
<keyword evidence="2" id="KW-0813">Transport</keyword>
<dbReference type="GO" id="GO:1902600">
    <property type="term" value="P:proton transmembrane transport"/>
    <property type="evidence" value="ECO:0007669"/>
    <property type="project" value="InterPro"/>
</dbReference>
<feature type="transmembrane region" description="Helical" evidence="10">
    <location>
        <begin position="12"/>
        <end position="29"/>
    </location>
</feature>
<protein>
    <submittedName>
        <fullName evidence="12">Sodium/hydrogen exchanger</fullName>
    </submittedName>
</protein>
<evidence type="ECO:0000256" key="6">
    <source>
        <dbReference type="ARBA" id="ARBA00022958"/>
    </source>
</evidence>
<dbReference type="InterPro" id="IPR006153">
    <property type="entry name" value="Cation/H_exchanger_TM"/>
</dbReference>
<dbReference type="Gene3D" id="1.20.1530.20">
    <property type="match status" value="1"/>
</dbReference>
<evidence type="ECO:0000313" key="12">
    <source>
        <dbReference type="EMBL" id="KHS46613.1"/>
    </source>
</evidence>
<dbReference type="EMBL" id="JRVC01000009">
    <property type="protein sequence ID" value="KHS46613.1"/>
    <property type="molecule type" value="Genomic_DNA"/>
</dbReference>
<feature type="transmembrane region" description="Helical" evidence="10">
    <location>
        <begin position="309"/>
        <end position="328"/>
    </location>
</feature>
<dbReference type="InterPro" id="IPR003148">
    <property type="entry name" value="RCK_N"/>
</dbReference>
<evidence type="ECO:0000256" key="8">
    <source>
        <dbReference type="ARBA" id="ARBA00023065"/>
    </source>
</evidence>
<keyword evidence="8" id="KW-0406">Ion transport</keyword>
<evidence type="ECO:0000259" key="11">
    <source>
        <dbReference type="PROSITE" id="PS51201"/>
    </source>
</evidence>
<dbReference type="Proteomes" id="UP000031338">
    <property type="component" value="Unassembled WGS sequence"/>
</dbReference>
<evidence type="ECO:0000256" key="3">
    <source>
        <dbReference type="ARBA" id="ARBA00022449"/>
    </source>
</evidence>
<evidence type="ECO:0000256" key="2">
    <source>
        <dbReference type="ARBA" id="ARBA00022448"/>
    </source>
</evidence>
<keyword evidence="4" id="KW-0633">Potassium transport</keyword>
<feature type="transmembrane region" description="Helical" evidence="10">
    <location>
        <begin position="70"/>
        <end position="89"/>
    </location>
</feature>
<dbReference type="InterPro" id="IPR038770">
    <property type="entry name" value="Na+/solute_symporter_sf"/>
</dbReference>
<dbReference type="PANTHER" id="PTHR46157">
    <property type="entry name" value="K(+) EFFLUX ANTIPORTER 3, CHLOROPLASTIC"/>
    <property type="match status" value="1"/>
</dbReference>
<organism evidence="12 13">
    <name type="scientific">Novosphingobium subterraneum</name>
    <dbReference type="NCBI Taxonomy" id="48936"/>
    <lineage>
        <taxon>Bacteria</taxon>
        <taxon>Pseudomonadati</taxon>
        <taxon>Pseudomonadota</taxon>
        <taxon>Alphaproteobacteria</taxon>
        <taxon>Sphingomonadales</taxon>
        <taxon>Sphingomonadaceae</taxon>
        <taxon>Novosphingobium</taxon>
    </lineage>
</organism>
<feature type="transmembrane region" description="Helical" evidence="10">
    <location>
        <begin position="198"/>
        <end position="216"/>
    </location>
</feature>
<accession>A0A0B8ZU37</accession>
<evidence type="ECO:0000256" key="1">
    <source>
        <dbReference type="ARBA" id="ARBA00004127"/>
    </source>
</evidence>
<evidence type="ECO:0000256" key="5">
    <source>
        <dbReference type="ARBA" id="ARBA00022692"/>
    </source>
</evidence>
<dbReference type="SUPFAM" id="SSF51735">
    <property type="entry name" value="NAD(P)-binding Rossmann-fold domains"/>
    <property type="match status" value="1"/>
</dbReference>
<dbReference type="PANTHER" id="PTHR46157:SF4">
    <property type="entry name" value="K(+) EFFLUX ANTIPORTER 3, CHLOROPLASTIC"/>
    <property type="match status" value="1"/>
</dbReference>
<dbReference type="Pfam" id="PF02254">
    <property type="entry name" value="TrkA_N"/>
    <property type="match status" value="1"/>
</dbReference>
<keyword evidence="9 10" id="KW-0472">Membrane</keyword>
<dbReference type="GO" id="GO:0006813">
    <property type="term" value="P:potassium ion transport"/>
    <property type="evidence" value="ECO:0007669"/>
    <property type="project" value="UniProtKB-KW"/>
</dbReference>
<name>A0A0B8ZU37_9SPHN</name>
<dbReference type="GO" id="GO:0012505">
    <property type="term" value="C:endomembrane system"/>
    <property type="evidence" value="ECO:0007669"/>
    <property type="project" value="UniProtKB-SubCell"/>
</dbReference>
<dbReference type="PATRIC" id="fig|48936.3.peg.2216"/>
<keyword evidence="7 10" id="KW-1133">Transmembrane helix</keyword>
<feature type="transmembrane region" description="Helical" evidence="10">
    <location>
        <begin position="36"/>
        <end position="58"/>
    </location>
</feature>
<keyword evidence="13" id="KW-1185">Reference proteome</keyword>
<sequence>MAGNLEPTTALSDALVILGAAGIVIPAFARFRITPIIGFILVGLVVGPFGLGALVPQYPWLYHFTISDPAAITPFAEFGIILLLFEIGLELSFNRLWDMRRLVFGLGAMELGISAFLLSAALLATGLQISGAFGLGLALALSSTALVLPIAGTHGPVGRAALSMLLFEDIALVPIIFILGAMGPVAAHSDGPTLGETLLYGGIVIAVLLVGGRLLLPRLFAQAAQTKSPELFLAATMLVVIAAALSTSLVGLSPIMGALLAGLLIAETEYHTEVEAITKPFKGLALGVFLITIGMGIDLRVVWAQIGPLTLAVVGVVVLKALVTMFALRAMGKERATALEAGILMASPSETTLIVLTTAAEATLIDRETAQFWQIVTAIGLTITPLLAKLGETWGQRVARGTADVGQNTFVEEPEGERVVVMGFGRVGRLIAEMLTVHKAAWLGIDSDPGIVRNARKDGLPVLFGNVDSEAAIARLGLDDAKAMILTMDEPVLILRMVKRLRSAHPDLPIIVRARDATHAAALYKAGASHAVPETLESSLQLSEAVLVDLGFPMGPVIASIHEKRDELRQKIKEEGELNSLPKLKSASLRERSA</sequence>
<dbReference type="AlphaFoldDB" id="A0A0B8ZU37"/>
<comment type="caution">
    <text evidence="12">The sequence shown here is derived from an EMBL/GenBank/DDBJ whole genome shotgun (WGS) entry which is preliminary data.</text>
</comment>
<dbReference type="STRING" id="48936.NJ75_02207"/>
<proteinExistence type="predicted"/>
<feature type="transmembrane region" description="Helical" evidence="10">
    <location>
        <begin position="129"/>
        <end position="152"/>
    </location>
</feature>
<feature type="domain" description="RCK N-terminal" evidence="11">
    <location>
        <begin position="416"/>
        <end position="533"/>
    </location>
</feature>
<feature type="transmembrane region" description="Helical" evidence="10">
    <location>
        <begin position="164"/>
        <end position="186"/>
    </location>
</feature>
<feature type="transmembrane region" description="Helical" evidence="10">
    <location>
        <begin position="101"/>
        <end position="123"/>
    </location>
</feature>
<evidence type="ECO:0000313" key="13">
    <source>
        <dbReference type="Proteomes" id="UP000031338"/>
    </source>
</evidence>
<comment type="subcellular location">
    <subcellularLocation>
        <location evidence="1">Endomembrane system</location>
        <topology evidence="1">Multi-pass membrane protein</topology>
    </subcellularLocation>
</comment>
<evidence type="ECO:0000256" key="4">
    <source>
        <dbReference type="ARBA" id="ARBA00022538"/>
    </source>
</evidence>
<dbReference type="Pfam" id="PF00999">
    <property type="entry name" value="Na_H_Exchanger"/>
    <property type="match status" value="1"/>
</dbReference>
<evidence type="ECO:0000256" key="7">
    <source>
        <dbReference type="ARBA" id="ARBA00022989"/>
    </source>
</evidence>